<feature type="region of interest" description="Disordered" evidence="8">
    <location>
        <begin position="373"/>
        <end position="434"/>
    </location>
</feature>
<keyword evidence="1 7" id="KW-0547">Nucleotide-binding</keyword>
<dbReference type="EMBL" id="WACR01000004">
    <property type="protein sequence ID" value="KAB1064702.1"/>
    <property type="molecule type" value="Genomic_DNA"/>
</dbReference>
<evidence type="ECO:0000313" key="12">
    <source>
        <dbReference type="EMBL" id="KAB1064702.1"/>
    </source>
</evidence>
<dbReference type="InterPro" id="IPR000629">
    <property type="entry name" value="RNA-helicase_DEAD-box_CS"/>
</dbReference>
<dbReference type="SUPFAM" id="SSF52540">
    <property type="entry name" value="P-loop containing nucleoside triphosphate hydrolases"/>
    <property type="match status" value="1"/>
</dbReference>
<dbReference type="PROSITE" id="PS51192">
    <property type="entry name" value="HELICASE_ATP_BIND_1"/>
    <property type="match status" value="1"/>
</dbReference>
<dbReference type="Proteomes" id="UP000435357">
    <property type="component" value="Unassembled WGS sequence"/>
</dbReference>
<evidence type="ECO:0000256" key="7">
    <source>
        <dbReference type="RuleBase" id="RU000492"/>
    </source>
</evidence>
<accession>A0A6N6M925</accession>
<dbReference type="InterPro" id="IPR027417">
    <property type="entry name" value="P-loop_NTPase"/>
</dbReference>
<evidence type="ECO:0000256" key="6">
    <source>
        <dbReference type="PROSITE-ProRule" id="PRU00552"/>
    </source>
</evidence>
<dbReference type="SMART" id="SM00490">
    <property type="entry name" value="HELICc"/>
    <property type="match status" value="1"/>
</dbReference>
<gene>
    <name evidence="12" type="ORF">F3059_04935</name>
</gene>
<name>A0A6N6M925_9FLAO</name>
<dbReference type="PANTHER" id="PTHR47959:SF13">
    <property type="entry name" value="ATP-DEPENDENT RNA HELICASE RHLE"/>
    <property type="match status" value="1"/>
</dbReference>
<comment type="similarity">
    <text evidence="5 7">Belongs to the DEAD box helicase family.</text>
</comment>
<dbReference type="GO" id="GO:0016787">
    <property type="term" value="F:hydrolase activity"/>
    <property type="evidence" value="ECO:0007669"/>
    <property type="project" value="UniProtKB-KW"/>
</dbReference>
<evidence type="ECO:0000259" key="11">
    <source>
        <dbReference type="PROSITE" id="PS51195"/>
    </source>
</evidence>
<evidence type="ECO:0000259" key="10">
    <source>
        <dbReference type="PROSITE" id="PS51194"/>
    </source>
</evidence>
<keyword evidence="3 7" id="KW-0347">Helicase</keyword>
<evidence type="ECO:0000313" key="13">
    <source>
        <dbReference type="Proteomes" id="UP000435357"/>
    </source>
</evidence>
<dbReference type="RefSeq" id="WP_151167021.1">
    <property type="nucleotide sequence ID" value="NZ_WACR01000004.1"/>
</dbReference>
<dbReference type="CDD" id="cd00268">
    <property type="entry name" value="DEADc"/>
    <property type="match status" value="1"/>
</dbReference>
<evidence type="ECO:0000259" key="9">
    <source>
        <dbReference type="PROSITE" id="PS51192"/>
    </source>
</evidence>
<dbReference type="GO" id="GO:0003676">
    <property type="term" value="F:nucleic acid binding"/>
    <property type="evidence" value="ECO:0007669"/>
    <property type="project" value="InterPro"/>
</dbReference>
<keyword evidence="4 7" id="KW-0067">ATP-binding</keyword>
<dbReference type="Pfam" id="PF00271">
    <property type="entry name" value="Helicase_C"/>
    <property type="match status" value="1"/>
</dbReference>
<feature type="domain" description="Helicase ATP-binding" evidence="9">
    <location>
        <begin position="35"/>
        <end position="209"/>
    </location>
</feature>
<proteinExistence type="inferred from homology"/>
<evidence type="ECO:0000256" key="4">
    <source>
        <dbReference type="ARBA" id="ARBA00022840"/>
    </source>
</evidence>
<protein>
    <submittedName>
        <fullName evidence="12">DEAD/DEAH box helicase</fullName>
    </submittedName>
</protein>
<reference evidence="12 13" key="1">
    <citation type="submission" date="2019-09" db="EMBL/GenBank/DDBJ databases">
        <title>Genomes of Cryomorphaceae.</title>
        <authorList>
            <person name="Bowman J.P."/>
        </authorList>
    </citation>
    <scope>NUCLEOTIDE SEQUENCE [LARGE SCALE GENOMIC DNA]</scope>
    <source>
        <strain evidence="12 13">KCTC 52047</strain>
    </source>
</reference>
<evidence type="ECO:0000256" key="2">
    <source>
        <dbReference type="ARBA" id="ARBA00022801"/>
    </source>
</evidence>
<keyword evidence="2 7" id="KW-0378">Hydrolase</keyword>
<dbReference type="CDD" id="cd18787">
    <property type="entry name" value="SF2_C_DEAD"/>
    <property type="match status" value="1"/>
</dbReference>
<dbReference type="InterPro" id="IPR014014">
    <property type="entry name" value="RNA_helicase_DEAD_Q_motif"/>
</dbReference>
<comment type="caution">
    <text evidence="12">The sequence shown here is derived from an EMBL/GenBank/DDBJ whole genome shotgun (WGS) entry which is preliminary data.</text>
</comment>
<dbReference type="GO" id="GO:0005829">
    <property type="term" value="C:cytosol"/>
    <property type="evidence" value="ECO:0007669"/>
    <property type="project" value="TreeGrafter"/>
</dbReference>
<keyword evidence="13" id="KW-1185">Reference proteome</keyword>
<dbReference type="InterPro" id="IPR014001">
    <property type="entry name" value="Helicase_ATP-bd"/>
</dbReference>
<dbReference type="PANTHER" id="PTHR47959">
    <property type="entry name" value="ATP-DEPENDENT RNA HELICASE RHLE-RELATED"/>
    <property type="match status" value="1"/>
</dbReference>
<feature type="compositionally biased region" description="Basic residues" evidence="8">
    <location>
        <begin position="388"/>
        <end position="434"/>
    </location>
</feature>
<dbReference type="PROSITE" id="PS51194">
    <property type="entry name" value="HELICASE_CTER"/>
    <property type="match status" value="1"/>
</dbReference>
<evidence type="ECO:0000256" key="1">
    <source>
        <dbReference type="ARBA" id="ARBA00022741"/>
    </source>
</evidence>
<evidence type="ECO:0000256" key="5">
    <source>
        <dbReference type="ARBA" id="ARBA00038437"/>
    </source>
</evidence>
<evidence type="ECO:0000256" key="3">
    <source>
        <dbReference type="ARBA" id="ARBA00022806"/>
    </source>
</evidence>
<dbReference type="Pfam" id="PF00270">
    <property type="entry name" value="DEAD"/>
    <property type="match status" value="1"/>
</dbReference>
<dbReference type="PROSITE" id="PS00039">
    <property type="entry name" value="DEAD_ATP_HELICASE"/>
    <property type="match status" value="1"/>
</dbReference>
<dbReference type="InterPro" id="IPR050079">
    <property type="entry name" value="DEAD_box_RNA_helicase"/>
</dbReference>
<feature type="domain" description="DEAD-box RNA helicase Q" evidence="11">
    <location>
        <begin position="4"/>
        <end position="32"/>
    </location>
</feature>
<dbReference type="GO" id="GO:0003724">
    <property type="term" value="F:RNA helicase activity"/>
    <property type="evidence" value="ECO:0007669"/>
    <property type="project" value="InterPro"/>
</dbReference>
<feature type="domain" description="Helicase C-terminal" evidence="10">
    <location>
        <begin position="234"/>
        <end position="379"/>
    </location>
</feature>
<feature type="short sequence motif" description="Q motif" evidence="6">
    <location>
        <begin position="4"/>
        <end position="32"/>
    </location>
</feature>
<dbReference type="Gene3D" id="3.40.50.300">
    <property type="entry name" value="P-loop containing nucleotide triphosphate hydrolases"/>
    <property type="match status" value="2"/>
</dbReference>
<dbReference type="GO" id="GO:0005524">
    <property type="term" value="F:ATP binding"/>
    <property type="evidence" value="ECO:0007669"/>
    <property type="project" value="UniProtKB-KW"/>
</dbReference>
<organism evidence="12 13">
    <name type="scientific">Salibacter halophilus</name>
    <dbReference type="NCBI Taxonomy" id="1803916"/>
    <lineage>
        <taxon>Bacteria</taxon>
        <taxon>Pseudomonadati</taxon>
        <taxon>Bacteroidota</taxon>
        <taxon>Flavobacteriia</taxon>
        <taxon>Flavobacteriales</taxon>
        <taxon>Salibacteraceae</taxon>
        <taxon>Salibacter</taxon>
    </lineage>
</organism>
<sequence>MEIKAFSDFNLNQDLLSAIDAFGFDKPTPIQAQVIPEILKGQDIIGCAQTGTGKTAAFLIPLVNKLLEKESSKVRCVILSPTRELAQQIEQNLIGFIYGTHVSCQAVYGGNEGAEFSQQKASIQNGVDIIVATPGRLKSHISLGYADFSELDFFILDEADRMLDMGFIEDIKLLNSKLPEKKQTLMFSATMAPNIRKLAEKILHNPTQINLSVDKPAENINQLAYLVYDDNKVALLEHIVKTQDVKTMVVFASRKSDVDRIANSLKKYNFPIAAIHSGKDQSERNEILRKFKAGHYKVLVATDILSRGIDIDDLSHVVNHDIPDDPADYVHRVGRTARAGKSGAAISFINPKDQFKYYNIEKLIEKDVEKLQTPEEIGKSPGYDPKRKSGNNRNKFKGKGKPKHKHHHKGKKHHGHNQNKNKHNNPRPKNKGQD</sequence>
<dbReference type="InterPro" id="IPR001650">
    <property type="entry name" value="Helicase_C-like"/>
</dbReference>
<dbReference type="InterPro" id="IPR011545">
    <property type="entry name" value="DEAD/DEAH_box_helicase_dom"/>
</dbReference>
<dbReference type="SMART" id="SM00487">
    <property type="entry name" value="DEXDc"/>
    <property type="match status" value="1"/>
</dbReference>
<dbReference type="InterPro" id="IPR044742">
    <property type="entry name" value="DEAD/DEAH_RhlB"/>
</dbReference>
<dbReference type="OrthoDB" id="9785240at2"/>
<dbReference type="AlphaFoldDB" id="A0A6N6M925"/>
<dbReference type="PROSITE" id="PS51195">
    <property type="entry name" value="Q_MOTIF"/>
    <property type="match status" value="1"/>
</dbReference>
<evidence type="ECO:0000256" key="8">
    <source>
        <dbReference type="SAM" id="MobiDB-lite"/>
    </source>
</evidence>